<dbReference type="Proteomes" id="UP000095743">
    <property type="component" value="Chromosome"/>
</dbReference>
<evidence type="ECO:0000313" key="12">
    <source>
        <dbReference type="EMBL" id="AOT69901.1"/>
    </source>
</evidence>
<dbReference type="KEGG" id="gfe:Gferi_10095"/>
<evidence type="ECO:0000256" key="4">
    <source>
        <dbReference type="ARBA" id="ARBA00022989"/>
    </source>
</evidence>
<dbReference type="Pfam" id="PF00672">
    <property type="entry name" value="HAMP"/>
    <property type="match status" value="1"/>
</dbReference>
<dbReference type="GO" id="GO:0005886">
    <property type="term" value="C:plasma membrane"/>
    <property type="evidence" value="ECO:0007669"/>
    <property type="project" value="UniProtKB-SubCell"/>
</dbReference>
<dbReference type="EMBL" id="CP017269">
    <property type="protein sequence ID" value="AOT69901.1"/>
    <property type="molecule type" value="Genomic_DNA"/>
</dbReference>
<dbReference type="PROSITE" id="PS50111">
    <property type="entry name" value="CHEMOTAXIS_TRANSDUC_2"/>
    <property type="match status" value="1"/>
</dbReference>
<feature type="domain" description="Methyl-accepting transducer" evidence="10">
    <location>
        <begin position="387"/>
        <end position="644"/>
    </location>
</feature>
<protein>
    <recommendedName>
        <fullName evidence="14">Chemotaxis protein</fullName>
    </recommendedName>
</protein>
<keyword evidence="3 9" id="KW-0812">Transmembrane</keyword>
<proteinExistence type="inferred from homology"/>
<dbReference type="SMART" id="SM00283">
    <property type="entry name" value="MA"/>
    <property type="match status" value="1"/>
</dbReference>
<keyword evidence="5 9" id="KW-0472">Membrane</keyword>
<dbReference type="PANTHER" id="PTHR32089:SF112">
    <property type="entry name" value="LYSOZYME-LIKE PROTEIN-RELATED"/>
    <property type="match status" value="1"/>
</dbReference>
<dbReference type="CDD" id="cd11386">
    <property type="entry name" value="MCP_signal"/>
    <property type="match status" value="1"/>
</dbReference>
<dbReference type="RefSeq" id="WP_069976065.1">
    <property type="nucleotide sequence ID" value="NZ_CP017269.1"/>
</dbReference>
<keyword evidence="4 9" id="KW-1133">Transmembrane helix</keyword>
<dbReference type="AlphaFoldDB" id="A0A1D8GG72"/>
<reference evidence="12 13" key="1">
    <citation type="submission" date="2016-09" db="EMBL/GenBank/DDBJ databases">
        <title>Genomic analysis reveals versatility of anaerobic energy metabolism of Geosporobacter ferrireducens IRF9 of phylum Firmicutes.</title>
        <authorList>
            <person name="Kim S.-J."/>
        </authorList>
    </citation>
    <scope>NUCLEOTIDE SEQUENCE [LARGE SCALE GENOMIC DNA]</scope>
    <source>
        <strain evidence="12 13">IRF9</strain>
    </source>
</reference>
<dbReference type="Gene3D" id="3.30.450.20">
    <property type="entry name" value="PAS domain"/>
    <property type="match status" value="1"/>
</dbReference>
<evidence type="ECO:0008006" key="14">
    <source>
        <dbReference type="Google" id="ProtNLM"/>
    </source>
</evidence>
<dbReference type="PANTHER" id="PTHR32089">
    <property type="entry name" value="METHYL-ACCEPTING CHEMOTAXIS PROTEIN MCPB"/>
    <property type="match status" value="1"/>
</dbReference>
<feature type="transmembrane region" description="Helical" evidence="9">
    <location>
        <begin position="12"/>
        <end position="33"/>
    </location>
</feature>
<evidence type="ECO:0000256" key="9">
    <source>
        <dbReference type="SAM" id="Phobius"/>
    </source>
</evidence>
<evidence type="ECO:0000256" key="8">
    <source>
        <dbReference type="PROSITE-ProRule" id="PRU00284"/>
    </source>
</evidence>
<dbReference type="STRING" id="1424294.Gferi_10095"/>
<evidence type="ECO:0000256" key="5">
    <source>
        <dbReference type="ARBA" id="ARBA00023136"/>
    </source>
</evidence>
<evidence type="ECO:0000256" key="1">
    <source>
        <dbReference type="ARBA" id="ARBA00004651"/>
    </source>
</evidence>
<dbReference type="Pfam" id="PF17203">
    <property type="entry name" value="sCache_3_2"/>
    <property type="match status" value="1"/>
</dbReference>
<evidence type="ECO:0000256" key="2">
    <source>
        <dbReference type="ARBA" id="ARBA00022475"/>
    </source>
</evidence>
<dbReference type="GO" id="GO:0007165">
    <property type="term" value="P:signal transduction"/>
    <property type="evidence" value="ECO:0007669"/>
    <property type="project" value="UniProtKB-KW"/>
</dbReference>
<evidence type="ECO:0000256" key="7">
    <source>
        <dbReference type="ARBA" id="ARBA00029447"/>
    </source>
</evidence>
<evidence type="ECO:0000256" key="3">
    <source>
        <dbReference type="ARBA" id="ARBA00022692"/>
    </source>
</evidence>
<feature type="transmembrane region" description="Helical" evidence="9">
    <location>
        <begin position="292"/>
        <end position="315"/>
    </location>
</feature>
<comment type="similarity">
    <text evidence="7">Belongs to the methyl-accepting chemotaxis (MCP) protein family.</text>
</comment>
<dbReference type="Gene3D" id="1.10.287.950">
    <property type="entry name" value="Methyl-accepting chemotaxis protein"/>
    <property type="match status" value="1"/>
</dbReference>
<sequence length="673" mass="74128">MLRVGKQSLARKIIVSVILCLIMVIGSTTILSIRIAKENLYKEMELQGKEMVRLALYQARMQDVMLDDIEEILNNYLYDSAFSIASMSTYSNDILEALSQKTGLTEINIINESGKIVYSNMVGNIGYIYGENHAMQQVLKGNQEKITESIRQSEVDSRFYKYGGVKLIHGKGAVQIGIAADEIEKMKINFSIQRLLESMGQEDRVVYALIVDKSLTAIAHSDKERIGMVFDYPGERMAVEKGEEHTGIFHSEERGMNIYEVILPFHNQSGEIIGAINMGLSVAPVEDAVKEMVFQSIMVAAITSMIGILFILLFIQRLIKPVKYLAAAANQISLGDLREKIEVDSKDEIGSLAHSFSTMVDSVKNIIKKILNTSADMNTFSDELVASAQQNAAVADQIAKATEAVAAGASEQVKKTNGVKEKVTIVSGKIEGVVNNIEELKASTEGMVRSSRESRAELLEMNQQMDTIRQSSHLSSSTIKNLNNTSQKIGKIVDVIKQIADQTNLLALNAAIEAARAGEAGKGFSVVADEIRTLAEQSVRSVEDITKLIEETQEKSQVAIVTIDDSVSEVDKGMQIVEKVVNSFDTISSTINENQQLFFQLESAMADLNDNFNNTMVLINDIEFIAEETAANTEEVAASTEEQMASIQQITSSIEHLNMMVGELNNLIAQFKI</sequence>
<comment type="subcellular location">
    <subcellularLocation>
        <location evidence="1">Cell membrane</location>
        <topology evidence="1">Multi-pass membrane protein</topology>
    </subcellularLocation>
</comment>
<dbReference type="Pfam" id="PF00015">
    <property type="entry name" value="MCPsignal"/>
    <property type="match status" value="1"/>
</dbReference>
<dbReference type="InterPro" id="IPR029151">
    <property type="entry name" value="Sensor-like_sf"/>
</dbReference>
<dbReference type="SUPFAM" id="SSF103190">
    <property type="entry name" value="Sensory domain-like"/>
    <property type="match status" value="1"/>
</dbReference>
<keyword evidence="6 8" id="KW-0807">Transducer</keyword>
<gene>
    <name evidence="12" type="ORF">Gferi_10095</name>
</gene>
<evidence type="ECO:0000259" key="10">
    <source>
        <dbReference type="PROSITE" id="PS50111"/>
    </source>
</evidence>
<dbReference type="InterPro" id="IPR004089">
    <property type="entry name" value="MCPsignal_dom"/>
</dbReference>
<dbReference type="SUPFAM" id="SSF58104">
    <property type="entry name" value="Methyl-accepting chemotaxis protein (MCP) signaling domain"/>
    <property type="match status" value="1"/>
</dbReference>
<dbReference type="InterPro" id="IPR003660">
    <property type="entry name" value="HAMP_dom"/>
</dbReference>
<dbReference type="CDD" id="cd06225">
    <property type="entry name" value="HAMP"/>
    <property type="match status" value="1"/>
</dbReference>
<evidence type="ECO:0000256" key="6">
    <source>
        <dbReference type="ARBA" id="ARBA00023224"/>
    </source>
</evidence>
<name>A0A1D8GG72_9FIRM</name>
<organism evidence="12 13">
    <name type="scientific">Geosporobacter ferrireducens</name>
    <dbReference type="NCBI Taxonomy" id="1424294"/>
    <lineage>
        <taxon>Bacteria</taxon>
        <taxon>Bacillati</taxon>
        <taxon>Bacillota</taxon>
        <taxon>Clostridia</taxon>
        <taxon>Peptostreptococcales</taxon>
        <taxon>Thermotaleaceae</taxon>
        <taxon>Geosporobacter</taxon>
    </lineage>
</organism>
<dbReference type="SMART" id="SM00304">
    <property type="entry name" value="HAMP"/>
    <property type="match status" value="1"/>
</dbReference>
<feature type="domain" description="HAMP" evidence="11">
    <location>
        <begin position="316"/>
        <end position="368"/>
    </location>
</feature>
<accession>A0A1D8GG72</accession>
<evidence type="ECO:0000259" key="11">
    <source>
        <dbReference type="PROSITE" id="PS50885"/>
    </source>
</evidence>
<dbReference type="PROSITE" id="PS50885">
    <property type="entry name" value="HAMP"/>
    <property type="match status" value="1"/>
</dbReference>
<keyword evidence="2" id="KW-1003">Cell membrane</keyword>
<dbReference type="OrthoDB" id="369336at2"/>
<dbReference type="InterPro" id="IPR033463">
    <property type="entry name" value="sCache_3"/>
</dbReference>
<evidence type="ECO:0000313" key="13">
    <source>
        <dbReference type="Proteomes" id="UP000095743"/>
    </source>
</evidence>
<dbReference type="Gene3D" id="6.10.340.10">
    <property type="match status" value="1"/>
</dbReference>
<keyword evidence="13" id="KW-1185">Reference proteome</keyword>